<organism evidence="3 4">
    <name type="scientific">Methanofollis aquaemaris</name>
    <dbReference type="NCBI Taxonomy" id="126734"/>
    <lineage>
        <taxon>Archaea</taxon>
        <taxon>Methanobacteriati</taxon>
        <taxon>Methanobacteriota</taxon>
        <taxon>Stenosarchaea group</taxon>
        <taxon>Methanomicrobia</taxon>
        <taxon>Methanomicrobiales</taxon>
        <taxon>Methanomicrobiaceae</taxon>
        <taxon>Methanofollis</taxon>
    </lineage>
</organism>
<dbReference type="AlphaFoldDB" id="A0A8A3S3L4"/>
<evidence type="ECO:0000313" key="4">
    <source>
        <dbReference type="Proteomes" id="UP001042704"/>
    </source>
</evidence>
<keyword evidence="1" id="KW-0472">Membrane</keyword>
<feature type="domain" description="Archaeal Type IV pilin N-terminal" evidence="2">
    <location>
        <begin position="10"/>
        <end position="86"/>
    </location>
</feature>
<dbReference type="Pfam" id="PF07790">
    <property type="entry name" value="Pilin_N"/>
    <property type="match status" value="1"/>
</dbReference>
<feature type="transmembrane region" description="Helical" evidence="1">
    <location>
        <begin position="15"/>
        <end position="36"/>
    </location>
</feature>
<evidence type="ECO:0000259" key="2">
    <source>
        <dbReference type="Pfam" id="PF07790"/>
    </source>
</evidence>
<protein>
    <submittedName>
        <fullName evidence="3">Type IV pilin</fullName>
    </submittedName>
</protein>
<dbReference type="KEGG" id="maqe:RJ40_01165"/>
<keyword evidence="1" id="KW-1133">Transmembrane helix</keyword>
<sequence>MHNGMNTIDNAVSEVIGVMLMISVTLIIVALVAVYATGAASGDEQSVRASLIASEVMSGEDEDEYMVVFEHMAGDPLHLNQTTVSLGVRDDATRHIVVKNGKKDQNDKNNLKKEVYLQRFTNRGDKFMVQLGDRFVLYADGKDDNGDLYWGEGKTFTVESGHYLTYRFIDRRTGAPISSGEIAVPEF</sequence>
<accession>A0A8A3S3L4</accession>
<evidence type="ECO:0000256" key="1">
    <source>
        <dbReference type="SAM" id="Phobius"/>
    </source>
</evidence>
<reference evidence="3" key="2">
    <citation type="submission" date="2019-02" db="EMBL/GenBank/DDBJ databases">
        <authorList>
            <person name="Chen S.-C."/>
            <person name="Chien H.-H."/>
            <person name="Lai M.-C."/>
        </authorList>
    </citation>
    <scope>NUCLEOTIDE SEQUENCE</scope>
    <source>
        <strain evidence="3">N2F9704</strain>
    </source>
</reference>
<reference evidence="3" key="1">
    <citation type="journal article" date="2001" name="Int. J. Syst. Evol. Microbiol.">
        <title>Methanofollis aquaemaris sp. nov., a methanogen isolated from an aquaculture fish pond.</title>
        <authorList>
            <person name="Lai M.C."/>
            <person name="Chen S.C."/>
        </authorList>
    </citation>
    <scope>NUCLEOTIDE SEQUENCE</scope>
    <source>
        <strain evidence="3">N2F9704</strain>
    </source>
</reference>
<proteinExistence type="predicted"/>
<dbReference type="EMBL" id="CP036172">
    <property type="protein sequence ID" value="QSZ66204.1"/>
    <property type="molecule type" value="Genomic_DNA"/>
</dbReference>
<keyword evidence="1" id="KW-0812">Transmembrane</keyword>
<keyword evidence="4" id="KW-1185">Reference proteome</keyword>
<evidence type="ECO:0000313" key="3">
    <source>
        <dbReference type="EMBL" id="QSZ66204.1"/>
    </source>
</evidence>
<gene>
    <name evidence="3" type="ORF">RJ40_01165</name>
</gene>
<dbReference type="Proteomes" id="UP001042704">
    <property type="component" value="Chromosome"/>
</dbReference>
<name>A0A8A3S3L4_9EURY</name>
<dbReference type="InterPro" id="IPR012859">
    <property type="entry name" value="Pilin_N_archaeal"/>
</dbReference>